<evidence type="ECO:0000313" key="1">
    <source>
        <dbReference type="EMBL" id="CAK9135274.1"/>
    </source>
</evidence>
<dbReference type="EMBL" id="CAUOFW020000699">
    <property type="protein sequence ID" value="CAK9135274.1"/>
    <property type="molecule type" value="Genomic_DNA"/>
</dbReference>
<evidence type="ECO:0000313" key="2">
    <source>
        <dbReference type="Proteomes" id="UP001642360"/>
    </source>
</evidence>
<keyword evidence="2" id="KW-1185">Reference proteome</keyword>
<gene>
    <name evidence="1" type="ORF">ILEXP_LOCUS2211</name>
</gene>
<dbReference type="AlphaFoldDB" id="A0ABC8QRD1"/>
<name>A0ABC8QRD1_9AQUA</name>
<sequence>MAKVQEKQAFLSNTSAIKEKEEKEAIYIDVKSEAVSPTGCGCFRLCFQWGRKRDGETRSLLQQNGDGEHKETWLVKKLKEVREVSEIIAGPKWKNLIRKIGKYCKPRRARTHCDQYDPKSYALNFDHGLDEQAVL</sequence>
<dbReference type="PANTHER" id="PTHR47076:SF1">
    <property type="entry name" value="NHL DOMAIN PROTEIN"/>
    <property type="match status" value="1"/>
</dbReference>
<proteinExistence type="predicted"/>
<dbReference type="PANTHER" id="PTHR47076">
    <property type="entry name" value="NHL DOMAIN PROTEIN"/>
    <property type="match status" value="1"/>
</dbReference>
<accession>A0ABC8QRD1</accession>
<comment type="caution">
    <text evidence="1">The sequence shown here is derived from an EMBL/GenBank/DDBJ whole genome shotgun (WGS) entry which is preliminary data.</text>
</comment>
<protein>
    <submittedName>
        <fullName evidence="1">Uncharacterized protein</fullName>
    </submittedName>
</protein>
<dbReference type="Proteomes" id="UP001642360">
    <property type="component" value="Unassembled WGS sequence"/>
</dbReference>
<organism evidence="1 2">
    <name type="scientific">Ilex paraguariensis</name>
    <name type="common">yerba mate</name>
    <dbReference type="NCBI Taxonomy" id="185542"/>
    <lineage>
        <taxon>Eukaryota</taxon>
        <taxon>Viridiplantae</taxon>
        <taxon>Streptophyta</taxon>
        <taxon>Embryophyta</taxon>
        <taxon>Tracheophyta</taxon>
        <taxon>Spermatophyta</taxon>
        <taxon>Magnoliopsida</taxon>
        <taxon>eudicotyledons</taxon>
        <taxon>Gunneridae</taxon>
        <taxon>Pentapetalae</taxon>
        <taxon>asterids</taxon>
        <taxon>campanulids</taxon>
        <taxon>Aquifoliales</taxon>
        <taxon>Aquifoliaceae</taxon>
        <taxon>Ilex</taxon>
    </lineage>
</organism>
<reference evidence="1 2" key="1">
    <citation type="submission" date="2024-02" db="EMBL/GenBank/DDBJ databases">
        <authorList>
            <person name="Vignale AGUSTIN F."/>
            <person name="Sosa J E."/>
            <person name="Modenutti C."/>
        </authorList>
    </citation>
    <scope>NUCLEOTIDE SEQUENCE [LARGE SCALE GENOMIC DNA]</scope>
</reference>